<keyword evidence="3" id="KW-1185">Reference proteome</keyword>
<evidence type="ECO:0000313" key="2">
    <source>
        <dbReference type="EMBL" id="ALJ00291.1"/>
    </source>
</evidence>
<dbReference type="AlphaFoldDB" id="A0A0P0CS80"/>
<protein>
    <submittedName>
        <fullName evidence="2">Uncharacterized protein</fullName>
    </submittedName>
</protein>
<dbReference type="OrthoDB" id="893583at2"/>
<keyword evidence="1" id="KW-0732">Signal</keyword>
<evidence type="ECO:0000313" key="3">
    <source>
        <dbReference type="Proteomes" id="UP000061382"/>
    </source>
</evidence>
<reference evidence="2 3" key="1">
    <citation type="submission" date="2015-08" db="EMBL/GenBank/DDBJ databases">
        <title>Complete genome sequence of Rufibacter tibetensis strain 1351t, a radiation-resistant bacterium from tibet plateau.</title>
        <authorList>
            <person name="Dai J."/>
        </authorList>
    </citation>
    <scope>NUCLEOTIDE SEQUENCE [LARGE SCALE GENOMIC DNA]</scope>
    <source>
        <strain evidence="2 3">1351</strain>
    </source>
</reference>
<dbReference type="PATRIC" id="fig|512763.3.peg.3651"/>
<sequence>MLKALLLPLRVTLGILLSASFLGACESDTEPTPEAGPMQTNFSLVDSIKLDANYRNMYPEAYENWRGKTYKVSTQNKLEAYFIEENNGVTLYFRDTATVNARSWVSLHFKNRTVLNLPASLSLKDASIVCVHNGQTFSDGSGAMSPGCVTVLDGTANLQYDAATQVLSGSLTNLKLGLEYYVPEYSFPNREGNALKSSGSSRNLNISFENIKVSKS</sequence>
<gene>
    <name evidence="2" type="ORF">DC20_16585</name>
</gene>
<feature type="chain" id="PRO_5006042850" evidence="1">
    <location>
        <begin position="25"/>
        <end position="216"/>
    </location>
</feature>
<dbReference type="RefSeq" id="WP_062544850.1">
    <property type="nucleotide sequence ID" value="NZ_CP012643.1"/>
</dbReference>
<proteinExistence type="predicted"/>
<dbReference type="EMBL" id="CP012643">
    <property type="protein sequence ID" value="ALJ00291.1"/>
    <property type="molecule type" value="Genomic_DNA"/>
</dbReference>
<dbReference type="PROSITE" id="PS51257">
    <property type="entry name" value="PROKAR_LIPOPROTEIN"/>
    <property type="match status" value="1"/>
</dbReference>
<feature type="signal peptide" evidence="1">
    <location>
        <begin position="1"/>
        <end position="24"/>
    </location>
</feature>
<organism evidence="2 3">
    <name type="scientific">Rufibacter tibetensis</name>
    <dbReference type="NCBI Taxonomy" id="512763"/>
    <lineage>
        <taxon>Bacteria</taxon>
        <taxon>Pseudomonadati</taxon>
        <taxon>Bacteroidota</taxon>
        <taxon>Cytophagia</taxon>
        <taxon>Cytophagales</taxon>
        <taxon>Hymenobacteraceae</taxon>
        <taxon>Rufibacter</taxon>
    </lineage>
</organism>
<evidence type="ECO:0000256" key="1">
    <source>
        <dbReference type="SAM" id="SignalP"/>
    </source>
</evidence>
<name>A0A0P0CS80_9BACT</name>
<dbReference type="Proteomes" id="UP000061382">
    <property type="component" value="Chromosome"/>
</dbReference>
<accession>A0A0P0CS80</accession>
<dbReference type="KEGG" id="rti:DC20_16585"/>